<proteinExistence type="inferred from homology"/>
<evidence type="ECO:0000256" key="6">
    <source>
        <dbReference type="ARBA" id="ARBA00023134"/>
    </source>
</evidence>
<dbReference type="GO" id="GO:0016787">
    <property type="term" value="F:hydrolase activity"/>
    <property type="evidence" value="ECO:0007669"/>
    <property type="project" value="UniProtKB-KW"/>
</dbReference>
<feature type="binding site" evidence="7">
    <location>
        <position position="252"/>
    </location>
    <ligand>
        <name>K(+)</name>
        <dbReference type="ChEBI" id="CHEBI:29103"/>
    </ligand>
</feature>
<comment type="cofactor">
    <cofactor evidence="7">
        <name>K(+)</name>
        <dbReference type="ChEBI" id="CHEBI:29103"/>
    </cofactor>
    <text evidence="7">Binds 1 potassium ion per subunit.</text>
</comment>
<keyword evidence="4 7" id="KW-0460">Magnesium</keyword>
<evidence type="ECO:0000313" key="11">
    <source>
        <dbReference type="Proteomes" id="UP001245285"/>
    </source>
</evidence>
<keyword evidence="2 7" id="KW-0819">tRNA processing</keyword>
<reference evidence="10 11" key="1">
    <citation type="submission" date="2023-09" db="EMBL/GenBank/DDBJ databases">
        <authorList>
            <person name="Rey-Velasco X."/>
        </authorList>
    </citation>
    <scope>NUCLEOTIDE SEQUENCE [LARGE SCALE GENOMIC DNA]</scope>
    <source>
        <strain evidence="10 11">F260</strain>
    </source>
</reference>
<dbReference type="InterPro" id="IPR031168">
    <property type="entry name" value="G_TrmE"/>
</dbReference>
<dbReference type="PRINTS" id="PR00449">
    <property type="entry name" value="RASTRNSFRMNG"/>
</dbReference>
<dbReference type="InterPro" id="IPR004520">
    <property type="entry name" value="GTPase_MnmE"/>
</dbReference>
<feature type="binding site" evidence="7">
    <location>
        <begin position="250"/>
        <end position="256"/>
    </location>
    <ligand>
        <name>GTP</name>
        <dbReference type="ChEBI" id="CHEBI:37565"/>
    </ligand>
</feature>
<dbReference type="InterPro" id="IPR018948">
    <property type="entry name" value="GTP-bd_TrmE_N"/>
</dbReference>
<comment type="subunit">
    <text evidence="7">Homodimer. Heterotetramer of two MnmE and two MnmG subunits.</text>
</comment>
<evidence type="ECO:0000256" key="3">
    <source>
        <dbReference type="ARBA" id="ARBA00022741"/>
    </source>
</evidence>
<evidence type="ECO:0000256" key="5">
    <source>
        <dbReference type="ARBA" id="ARBA00022958"/>
    </source>
</evidence>
<feature type="binding site" evidence="7">
    <location>
        <position position="255"/>
    </location>
    <ligand>
        <name>K(+)</name>
        <dbReference type="ChEBI" id="CHEBI:29103"/>
    </ligand>
</feature>
<dbReference type="Pfam" id="PF01926">
    <property type="entry name" value="MMR_HSR1"/>
    <property type="match status" value="1"/>
</dbReference>
<evidence type="ECO:0000256" key="8">
    <source>
        <dbReference type="RuleBase" id="RU003313"/>
    </source>
</evidence>
<keyword evidence="7 10" id="KW-0378">Hydrolase</keyword>
<dbReference type="PROSITE" id="PS51709">
    <property type="entry name" value="G_TRME"/>
    <property type="match status" value="1"/>
</dbReference>
<name>A0ABU3CQC7_9FLAO</name>
<feature type="binding site" evidence="7">
    <location>
        <position position="471"/>
    </location>
    <ligand>
        <name>(6S)-5-formyl-5,6,7,8-tetrahydrofolate</name>
        <dbReference type="ChEBI" id="CHEBI:57457"/>
    </ligand>
</feature>
<keyword evidence="7" id="KW-0479">Metal-binding</keyword>
<feature type="binding site" evidence="7">
    <location>
        <position position="86"/>
    </location>
    <ligand>
        <name>(6S)-5-formyl-5,6,7,8-tetrahydrofolate</name>
        <dbReference type="ChEBI" id="CHEBI:57457"/>
    </ligand>
</feature>
<dbReference type="InterPro" id="IPR005225">
    <property type="entry name" value="Small_GTP-bd"/>
</dbReference>
<keyword evidence="3 7" id="KW-0547">Nucleotide-binding</keyword>
<keyword evidence="7" id="KW-0963">Cytoplasm</keyword>
<dbReference type="Gene3D" id="1.20.120.430">
    <property type="entry name" value="tRNA modification GTPase MnmE domain 2"/>
    <property type="match status" value="1"/>
</dbReference>
<dbReference type="Proteomes" id="UP001245285">
    <property type="component" value="Unassembled WGS sequence"/>
</dbReference>
<dbReference type="InterPro" id="IPR027266">
    <property type="entry name" value="TrmE/GcvT-like"/>
</dbReference>
<dbReference type="SUPFAM" id="SSF116878">
    <property type="entry name" value="TrmE connector domain"/>
    <property type="match status" value="1"/>
</dbReference>
<evidence type="ECO:0000259" key="9">
    <source>
        <dbReference type="PROSITE" id="PS51709"/>
    </source>
</evidence>
<feature type="domain" description="TrmE-type G" evidence="9">
    <location>
        <begin position="221"/>
        <end position="393"/>
    </location>
</feature>
<feature type="binding site" evidence="7">
    <location>
        <position position="256"/>
    </location>
    <ligand>
        <name>Mg(2+)</name>
        <dbReference type="ChEBI" id="CHEBI:18420"/>
    </ligand>
</feature>
<dbReference type="CDD" id="cd04164">
    <property type="entry name" value="trmE"/>
    <property type="match status" value="1"/>
</dbReference>
<dbReference type="RefSeq" id="WP_311496537.1">
    <property type="nucleotide sequence ID" value="NZ_JAVRHO010000050.1"/>
</dbReference>
<comment type="subcellular location">
    <subcellularLocation>
        <location evidence="7">Cytoplasm</location>
    </subcellularLocation>
</comment>
<keyword evidence="5 7" id="KW-0630">Potassium</keyword>
<feature type="binding site" evidence="7">
    <location>
        <begin position="231"/>
        <end position="236"/>
    </location>
    <ligand>
        <name>GTP</name>
        <dbReference type="ChEBI" id="CHEBI:37565"/>
    </ligand>
</feature>
<accession>A0ABU3CQC7</accession>
<dbReference type="InterPro" id="IPR027417">
    <property type="entry name" value="P-loop_NTPase"/>
</dbReference>
<comment type="caution">
    <text evidence="7">Lacks conserved residue(s) required for the propagation of feature annotation.</text>
</comment>
<evidence type="ECO:0000256" key="4">
    <source>
        <dbReference type="ARBA" id="ARBA00022842"/>
    </source>
</evidence>
<comment type="caution">
    <text evidence="10">The sequence shown here is derived from an EMBL/GenBank/DDBJ whole genome shotgun (WGS) entry which is preliminary data.</text>
</comment>
<feature type="binding site" evidence="7">
    <location>
        <position position="250"/>
    </location>
    <ligand>
        <name>K(+)</name>
        <dbReference type="ChEBI" id="CHEBI:29103"/>
    </ligand>
</feature>
<gene>
    <name evidence="7 10" type="primary">mnmE</name>
    <name evidence="7" type="synonym">trmE</name>
    <name evidence="10" type="ORF">RM545_17305</name>
</gene>
<dbReference type="PANTHER" id="PTHR42714">
    <property type="entry name" value="TRNA MODIFICATION GTPASE GTPBP3"/>
    <property type="match status" value="1"/>
</dbReference>
<dbReference type="CDD" id="cd14858">
    <property type="entry name" value="TrmE_N"/>
    <property type="match status" value="1"/>
</dbReference>
<dbReference type="Pfam" id="PF12631">
    <property type="entry name" value="MnmE_helical"/>
    <property type="match status" value="1"/>
</dbReference>
<feature type="binding site" evidence="7">
    <location>
        <position position="125"/>
    </location>
    <ligand>
        <name>(6S)-5-formyl-5,6,7,8-tetrahydrofolate</name>
        <dbReference type="ChEBI" id="CHEBI:57457"/>
    </ligand>
</feature>
<sequence length="471" mass="51918">MKLNDTIVALATPSGAGAIAIIRVSGPEAISIVAPVFKAKSGKKLEDQPSHTLHLGNIIDAERIIDEVLVSVFRAPKSYTGEETIEISCHGSPYIQQEIIQLMIQKGCRSAEAGEFTLRAFLNGKMDLSQAEAVADLISSENQASHQMAMQQMRGGFSNEIQRLRQELLDFASLIELELDFAEEDVEFANRDQFKELVARIQQVLKRLIDSFATGNVLKNGIPVAIVGEPNVGKSTLLNSLLNEERAIVSEIAGTTRDTIEDEMAIGGVGFRFIDTAGIRETQDIVESIGIKRTFEKISQAQVVVFLLNAERFKVLSSEFKVEIEKIKNQFPQKPLLIIANKTDKIEETERERLIAELETISGNSERSQFLLLSAKTGAGVEELKNKLLDFVNTGELRNNNTIVTNSRHYNALLSALEEINKVQDGLNANLSGDLLAIDIRQALHHFGEITGEITNDDLLGNIFANFCIGK</sequence>
<keyword evidence="11" id="KW-1185">Reference proteome</keyword>
<feature type="binding site" evidence="7">
    <location>
        <position position="231"/>
    </location>
    <ligand>
        <name>K(+)</name>
        <dbReference type="ChEBI" id="CHEBI:29103"/>
    </ligand>
</feature>
<dbReference type="SUPFAM" id="SSF52540">
    <property type="entry name" value="P-loop containing nucleoside triphosphate hydrolases"/>
    <property type="match status" value="1"/>
</dbReference>
<dbReference type="EMBL" id="JAVRHO010000050">
    <property type="protein sequence ID" value="MDT0648448.1"/>
    <property type="molecule type" value="Genomic_DNA"/>
</dbReference>
<comment type="function">
    <text evidence="7">Exhibits a very high intrinsic GTPase hydrolysis rate. Involved in the addition of a carboxymethylaminomethyl (cmnm) group at the wobble position (U34) of certain tRNAs, forming tRNA-cmnm(5)s(2)U34.</text>
</comment>
<feature type="binding site" evidence="7">
    <location>
        <position position="23"/>
    </location>
    <ligand>
        <name>(6S)-5-formyl-5,6,7,8-tetrahydrofolate</name>
        <dbReference type="ChEBI" id="CHEBI:57457"/>
    </ligand>
</feature>
<dbReference type="HAMAP" id="MF_00379">
    <property type="entry name" value="GTPase_MnmE"/>
    <property type="match status" value="1"/>
</dbReference>
<dbReference type="InterPro" id="IPR006073">
    <property type="entry name" value="GTP-bd"/>
</dbReference>
<dbReference type="Gene3D" id="3.30.1360.120">
    <property type="entry name" value="Probable tRNA modification gtpase trme, domain 1"/>
    <property type="match status" value="1"/>
</dbReference>
<dbReference type="Pfam" id="PF10396">
    <property type="entry name" value="TrmE_N"/>
    <property type="match status" value="1"/>
</dbReference>
<feature type="binding site" evidence="7">
    <location>
        <position position="235"/>
    </location>
    <ligand>
        <name>Mg(2+)</name>
        <dbReference type="ChEBI" id="CHEBI:18420"/>
    </ligand>
</feature>
<comment type="similarity">
    <text evidence="1 7 8">Belongs to the TRAFAC class TrmE-Era-EngA-EngB-Septin-like GTPase superfamily. TrmE GTPase family.</text>
</comment>
<evidence type="ECO:0000256" key="7">
    <source>
        <dbReference type="HAMAP-Rule" id="MF_00379"/>
    </source>
</evidence>
<dbReference type="EC" id="3.6.-.-" evidence="7"/>
<dbReference type="NCBIfam" id="TIGR00231">
    <property type="entry name" value="small_GTP"/>
    <property type="match status" value="1"/>
</dbReference>
<dbReference type="InterPro" id="IPR027368">
    <property type="entry name" value="MnmE_dom2"/>
</dbReference>
<dbReference type="Gene3D" id="3.40.50.300">
    <property type="entry name" value="P-loop containing nucleotide triphosphate hydrolases"/>
    <property type="match status" value="1"/>
</dbReference>
<dbReference type="NCBIfam" id="NF003661">
    <property type="entry name" value="PRK05291.1-3"/>
    <property type="match status" value="1"/>
</dbReference>
<protein>
    <recommendedName>
        <fullName evidence="7">tRNA modification GTPase MnmE</fullName>
        <ecNumber evidence="7">3.6.-.-</ecNumber>
    </recommendedName>
</protein>
<evidence type="ECO:0000256" key="1">
    <source>
        <dbReference type="ARBA" id="ARBA00011043"/>
    </source>
</evidence>
<dbReference type="PANTHER" id="PTHR42714:SF2">
    <property type="entry name" value="TRNA MODIFICATION GTPASE GTPBP3, MITOCHONDRIAL"/>
    <property type="match status" value="1"/>
</dbReference>
<feature type="binding site" evidence="7">
    <location>
        <begin position="275"/>
        <end position="278"/>
    </location>
    <ligand>
        <name>GTP</name>
        <dbReference type="ChEBI" id="CHEBI:37565"/>
    </ligand>
</feature>
<keyword evidence="6 7" id="KW-0342">GTP-binding</keyword>
<evidence type="ECO:0000313" key="10">
    <source>
        <dbReference type="EMBL" id="MDT0648448.1"/>
    </source>
</evidence>
<organism evidence="10 11">
    <name type="scientific">Autumnicola lenta</name>
    <dbReference type="NCBI Taxonomy" id="3075593"/>
    <lineage>
        <taxon>Bacteria</taxon>
        <taxon>Pseudomonadati</taxon>
        <taxon>Bacteroidota</taxon>
        <taxon>Flavobacteriia</taxon>
        <taxon>Flavobacteriales</taxon>
        <taxon>Flavobacteriaceae</taxon>
        <taxon>Autumnicola</taxon>
    </lineage>
</organism>
<evidence type="ECO:0000256" key="2">
    <source>
        <dbReference type="ARBA" id="ARBA00022694"/>
    </source>
</evidence>
<dbReference type="InterPro" id="IPR025867">
    <property type="entry name" value="MnmE_helical"/>
</dbReference>
<dbReference type="NCBIfam" id="TIGR00450">
    <property type="entry name" value="mnmE_trmE_thdF"/>
    <property type="match status" value="1"/>
</dbReference>